<feature type="compositionally biased region" description="Polar residues" evidence="1">
    <location>
        <begin position="129"/>
        <end position="149"/>
    </location>
</feature>
<comment type="caution">
    <text evidence="2">The sequence shown here is derived from an EMBL/GenBank/DDBJ whole genome shotgun (WGS) entry which is preliminary data.</text>
</comment>
<protein>
    <submittedName>
        <fullName evidence="2">Uncharacterized protein</fullName>
    </submittedName>
</protein>
<sequence length="149" mass="16863">MYYSVLFSWIEERSCCVFSDRRIRPVYTQPVYHHRNCSVTTSVVEKSQLAWGGDTCDCIPDPLDPEGQYFSPATGLRNREWGGAFETQHSQHQMGDNKEKPSEFMKDDLRLARVGVPSDLHKECGAPSGDSQFNLQAEATPIQVTSRCD</sequence>
<organism evidence="2 3">
    <name type="scientific">Merluccius polli</name>
    <name type="common">Benguela hake</name>
    <name type="synonym">Merluccius cadenati</name>
    <dbReference type="NCBI Taxonomy" id="89951"/>
    <lineage>
        <taxon>Eukaryota</taxon>
        <taxon>Metazoa</taxon>
        <taxon>Chordata</taxon>
        <taxon>Craniata</taxon>
        <taxon>Vertebrata</taxon>
        <taxon>Euteleostomi</taxon>
        <taxon>Actinopterygii</taxon>
        <taxon>Neopterygii</taxon>
        <taxon>Teleostei</taxon>
        <taxon>Neoteleostei</taxon>
        <taxon>Acanthomorphata</taxon>
        <taxon>Zeiogadaria</taxon>
        <taxon>Gadariae</taxon>
        <taxon>Gadiformes</taxon>
        <taxon>Gadoidei</taxon>
        <taxon>Merlucciidae</taxon>
        <taxon>Merluccius</taxon>
    </lineage>
</organism>
<dbReference type="AlphaFoldDB" id="A0AA47NA95"/>
<proteinExistence type="predicted"/>
<dbReference type="EMBL" id="JAOPHQ010000290">
    <property type="protein sequence ID" value="KAK0155337.1"/>
    <property type="molecule type" value="Genomic_DNA"/>
</dbReference>
<keyword evidence="3" id="KW-1185">Reference proteome</keyword>
<accession>A0AA47NA95</accession>
<feature type="region of interest" description="Disordered" evidence="1">
    <location>
        <begin position="123"/>
        <end position="149"/>
    </location>
</feature>
<evidence type="ECO:0000256" key="1">
    <source>
        <dbReference type="SAM" id="MobiDB-lite"/>
    </source>
</evidence>
<reference evidence="2" key="1">
    <citation type="journal article" date="2023" name="Front. Mar. Sci.">
        <title>A new Merluccius polli reference genome to investigate the effects of global change in West African waters.</title>
        <authorList>
            <person name="Mateo J.L."/>
            <person name="Blanco-Fernandez C."/>
            <person name="Garcia-Vazquez E."/>
            <person name="Machado-Schiaffino G."/>
        </authorList>
    </citation>
    <scope>NUCLEOTIDE SEQUENCE</scope>
    <source>
        <strain evidence="2">C29</strain>
        <tissue evidence="2">Fin</tissue>
    </source>
</reference>
<evidence type="ECO:0000313" key="2">
    <source>
        <dbReference type="EMBL" id="KAK0155337.1"/>
    </source>
</evidence>
<name>A0AA47NA95_MERPO</name>
<gene>
    <name evidence="2" type="ORF">N1851_002347</name>
</gene>
<evidence type="ECO:0000313" key="3">
    <source>
        <dbReference type="Proteomes" id="UP001174136"/>
    </source>
</evidence>
<dbReference type="Proteomes" id="UP001174136">
    <property type="component" value="Unassembled WGS sequence"/>
</dbReference>